<gene>
    <name evidence="1" type="ORF">RRG08_021024</name>
</gene>
<organism evidence="1 2">
    <name type="scientific">Elysia crispata</name>
    <name type="common">lettuce slug</name>
    <dbReference type="NCBI Taxonomy" id="231223"/>
    <lineage>
        <taxon>Eukaryota</taxon>
        <taxon>Metazoa</taxon>
        <taxon>Spiralia</taxon>
        <taxon>Lophotrochozoa</taxon>
        <taxon>Mollusca</taxon>
        <taxon>Gastropoda</taxon>
        <taxon>Heterobranchia</taxon>
        <taxon>Euthyneura</taxon>
        <taxon>Panpulmonata</taxon>
        <taxon>Sacoglossa</taxon>
        <taxon>Placobranchoidea</taxon>
        <taxon>Plakobranchidae</taxon>
        <taxon>Elysia</taxon>
    </lineage>
</organism>
<comment type="caution">
    <text evidence="1">The sequence shown here is derived from an EMBL/GenBank/DDBJ whole genome shotgun (WGS) entry which is preliminary data.</text>
</comment>
<accession>A0AAE0ZRI2</accession>
<protein>
    <submittedName>
        <fullName evidence="1">Uncharacterized protein</fullName>
    </submittedName>
</protein>
<sequence>MFDHVSLTVSVVGENLRVEEGERRLYLSNHFTGGTERGDLSRMTLAAKTMLASLVVKRSVSGHHNHRFWHSGLSLVHAVWGGLWDLRLRYSHTS</sequence>
<keyword evidence="2" id="KW-1185">Reference proteome</keyword>
<dbReference type="EMBL" id="JAWDGP010003441">
    <property type="protein sequence ID" value="KAK3774278.1"/>
    <property type="molecule type" value="Genomic_DNA"/>
</dbReference>
<dbReference type="AlphaFoldDB" id="A0AAE0ZRI2"/>
<proteinExistence type="predicted"/>
<dbReference type="Proteomes" id="UP001283361">
    <property type="component" value="Unassembled WGS sequence"/>
</dbReference>
<reference evidence="1" key="1">
    <citation type="journal article" date="2023" name="G3 (Bethesda)">
        <title>A reference genome for the long-term kleptoplast-retaining sea slug Elysia crispata morphotype clarki.</title>
        <authorList>
            <person name="Eastman K.E."/>
            <person name="Pendleton A.L."/>
            <person name="Shaikh M.A."/>
            <person name="Suttiyut T."/>
            <person name="Ogas R."/>
            <person name="Tomko P."/>
            <person name="Gavelis G."/>
            <person name="Widhalm J.R."/>
            <person name="Wisecaver J.H."/>
        </authorList>
    </citation>
    <scope>NUCLEOTIDE SEQUENCE</scope>
    <source>
        <strain evidence="1">ECLA1</strain>
    </source>
</reference>
<evidence type="ECO:0000313" key="1">
    <source>
        <dbReference type="EMBL" id="KAK3774278.1"/>
    </source>
</evidence>
<evidence type="ECO:0000313" key="2">
    <source>
        <dbReference type="Proteomes" id="UP001283361"/>
    </source>
</evidence>
<name>A0AAE0ZRI2_9GAST</name>